<dbReference type="Proteomes" id="UP000600247">
    <property type="component" value="Unassembled WGS sequence"/>
</dbReference>
<dbReference type="SUPFAM" id="SSF53822">
    <property type="entry name" value="Periplasmic binding protein-like I"/>
    <property type="match status" value="1"/>
</dbReference>
<evidence type="ECO:0000313" key="5">
    <source>
        <dbReference type="EMBL" id="GGG73466.1"/>
    </source>
</evidence>
<dbReference type="CDD" id="cd01392">
    <property type="entry name" value="HTH_LacI"/>
    <property type="match status" value="1"/>
</dbReference>
<keyword evidence="2" id="KW-0238">DNA-binding</keyword>
<dbReference type="CDD" id="cd06267">
    <property type="entry name" value="PBP1_LacI_sugar_binding-like"/>
    <property type="match status" value="1"/>
</dbReference>
<evidence type="ECO:0000256" key="1">
    <source>
        <dbReference type="ARBA" id="ARBA00023015"/>
    </source>
</evidence>
<dbReference type="PROSITE" id="PS50932">
    <property type="entry name" value="HTH_LACI_2"/>
    <property type="match status" value="1"/>
</dbReference>
<evidence type="ECO:0000313" key="6">
    <source>
        <dbReference type="Proteomes" id="UP000600247"/>
    </source>
</evidence>
<sequence>MRPTIKNIALELQLAVSTVSRALNGSYGVHPKTIERVQQKARELGYVPDLGAQQLAGKRSNFIGVFSPEFDFEATPEFAELFPPMHKALRLLGKDVLVFSVPFFDYEPGKLEQWVALRNLSGIIVLPGFGRDHPMLLEALVLEMPCVNFSGACGPRCSTFTGGDHLGGKQAGAYLGELGHLRVGILSGPESLRICRDRYLGFREGYEQSTGYSPPDMPMAFGDFSGASGGSGALELWRENPDITAIFCMNDLMAMGAVAALSEAGVRIPEELSVIGYDGAFFTAYTNPPLTTIRHPYERLGERAVELLMDLIDGGTGLVFDGLPPQLIRRRTTSPYMNEDAAGKTTDAV</sequence>
<dbReference type="InterPro" id="IPR028082">
    <property type="entry name" value="Peripla_BP_I"/>
</dbReference>
<dbReference type="SMART" id="SM00354">
    <property type="entry name" value="HTH_LACI"/>
    <property type="match status" value="1"/>
</dbReference>
<comment type="caution">
    <text evidence="5">The sequence shown here is derived from an EMBL/GenBank/DDBJ whole genome shotgun (WGS) entry which is preliminary data.</text>
</comment>
<keyword evidence="6" id="KW-1185">Reference proteome</keyword>
<feature type="domain" description="HTH lacI-type" evidence="4">
    <location>
        <begin position="3"/>
        <end position="57"/>
    </location>
</feature>
<keyword evidence="3" id="KW-0804">Transcription</keyword>
<dbReference type="InterPro" id="IPR010982">
    <property type="entry name" value="Lambda_DNA-bd_dom_sf"/>
</dbReference>
<dbReference type="InterPro" id="IPR046335">
    <property type="entry name" value="LacI/GalR-like_sensor"/>
</dbReference>
<dbReference type="EMBL" id="BMHY01000005">
    <property type="protein sequence ID" value="GGG73466.1"/>
    <property type="molecule type" value="Genomic_DNA"/>
</dbReference>
<dbReference type="AlphaFoldDB" id="A0A917HAZ0"/>
<dbReference type="Pfam" id="PF00356">
    <property type="entry name" value="LacI"/>
    <property type="match status" value="1"/>
</dbReference>
<dbReference type="GO" id="GO:0000976">
    <property type="term" value="F:transcription cis-regulatory region binding"/>
    <property type="evidence" value="ECO:0007669"/>
    <property type="project" value="TreeGrafter"/>
</dbReference>
<keyword evidence="1" id="KW-0805">Transcription regulation</keyword>
<organism evidence="5 6">
    <name type="scientific">Paenibacillus radicis</name>
    <name type="common">ex Gao et al. 2016</name>
    <dbReference type="NCBI Taxonomy" id="1737354"/>
    <lineage>
        <taxon>Bacteria</taxon>
        <taxon>Bacillati</taxon>
        <taxon>Bacillota</taxon>
        <taxon>Bacilli</taxon>
        <taxon>Bacillales</taxon>
        <taxon>Paenibacillaceae</taxon>
        <taxon>Paenibacillus</taxon>
    </lineage>
</organism>
<evidence type="ECO:0000256" key="3">
    <source>
        <dbReference type="ARBA" id="ARBA00023163"/>
    </source>
</evidence>
<dbReference type="RefSeq" id="WP_188890174.1">
    <property type="nucleotide sequence ID" value="NZ_BMHY01000005.1"/>
</dbReference>
<name>A0A917HAZ0_9BACL</name>
<dbReference type="Gene3D" id="3.40.50.2300">
    <property type="match status" value="2"/>
</dbReference>
<evidence type="ECO:0000256" key="2">
    <source>
        <dbReference type="ARBA" id="ARBA00023125"/>
    </source>
</evidence>
<reference evidence="5 6" key="1">
    <citation type="journal article" date="2014" name="Int. J. Syst. Evol. Microbiol.">
        <title>Complete genome sequence of Corynebacterium casei LMG S-19264T (=DSM 44701T), isolated from a smear-ripened cheese.</title>
        <authorList>
            <consortium name="US DOE Joint Genome Institute (JGI-PGF)"/>
            <person name="Walter F."/>
            <person name="Albersmeier A."/>
            <person name="Kalinowski J."/>
            <person name="Ruckert C."/>
        </authorList>
    </citation>
    <scope>NUCLEOTIDE SEQUENCE [LARGE SCALE GENOMIC DNA]</scope>
    <source>
        <strain evidence="5 6">CGMCC 1.15286</strain>
    </source>
</reference>
<evidence type="ECO:0000259" key="4">
    <source>
        <dbReference type="PROSITE" id="PS50932"/>
    </source>
</evidence>
<protein>
    <submittedName>
        <fullName evidence="5">LacI family transcriptional regulator</fullName>
    </submittedName>
</protein>
<dbReference type="GO" id="GO:0003700">
    <property type="term" value="F:DNA-binding transcription factor activity"/>
    <property type="evidence" value="ECO:0007669"/>
    <property type="project" value="TreeGrafter"/>
</dbReference>
<dbReference type="PANTHER" id="PTHR30146">
    <property type="entry name" value="LACI-RELATED TRANSCRIPTIONAL REPRESSOR"/>
    <property type="match status" value="1"/>
</dbReference>
<dbReference type="Gene3D" id="1.10.260.40">
    <property type="entry name" value="lambda repressor-like DNA-binding domains"/>
    <property type="match status" value="1"/>
</dbReference>
<dbReference type="PANTHER" id="PTHR30146:SF109">
    <property type="entry name" value="HTH-TYPE TRANSCRIPTIONAL REGULATOR GALS"/>
    <property type="match status" value="1"/>
</dbReference>
<dbReference type="InterPro" id="IPR000843">
    <property type="entry name" value="HTH_LacI"/>
</dbReference>
<dbReference type="SUPFAM" id="SSF47413">
    <property type="entry name" value="lambda repressor-like DNA-binding domains"/>
    <property type="match status" value="1"/>
</dbReference>
<dbReference type="Pfam" id="PF13377">
    <property type="entry name" value="Peripla_BP_3"/>
    <property type="match status" value="1"/>
</dbReference>
<gene>
    <name evidence="5" type="ORF">GCM10010918_31960</name>
</gene>
<accession>A0A917HAZ0</accession>
<proteinExistence type="predicted"/>